<feature type="compositionally biased region" description="Acidic residues" evidence="1">
    <location>
        <begin position="385"/>
        <end position="404"/>
    </location>
</feature>
<feature type="region of interest" description="Disordered" evidence="1">
    <location>
        <begin position="385"/>
        <end position="412"/>
    </location>
</feature>
<dbReference type="EMBL" id="MNUE01000029">
    <property type="protein sequence ID" value="OJD33574.1"/>
    <property type="molecule type" value="Genomic_DNA"/>
</dbReference>
<dbReference type="PANTHER" id="PTHR33112">
    <property type="entry name" value="DOMAIN PROTEIN, PUTATIVE-RELATED"/>
    <property type="match status" value="1"/>
</dbReference>
<protein>
    <submittedName>
        <fullName evidence="3">Heterokaryon incompatibility</fullName>
    </submittedName>
</protein>
<dbReference type="GeneID" id="31014108"/>
<evidence type="ECO:0000259" key="2">
    <source>
        <dbReference type="Pfam" id="PF06985"/>
    </source>
</evidence>
<organism evidence="3 4">
    <name type="scientific">Diplodia corticola</name>
    <dbReference type="NCBI Taxonomy" id="236234"/>
    <lineage>
        <taxon>Eukaryota</taxon>
        <taxon>Fungi</taxon>
        <taxon>Dikarya</taxon>
        <taxon>Ascomycota</taxon>
        <taxon>Pezizomycotina</taxon>
        <taxon>Dothideomycetes</taxon>
        <taxon>Dothideomycetes incertae sedis</taxon>
        <taxon>Botryosphaeriales</taxon>
        <taxon>Botryosphaeriaceae</taxon>
        <taxon>Diplodia</taxon>
    </lineage>
</organism>
<keyword evidence="4" id="KW-1185">Reference proteome</keyword>
<dbReference type="PANTHER" id="PTHR33112:SF10">
    <property type="entry name" value="TOL"/>
    <property type="match status" value="1"/>
</dbReference>
<dbReference type="AlphaFoldDB" id="A0A1J9QX38"/>
<reference evidence="3 4" key="1">
    <citation type="submission" date="2016-10" db="EMBL/GenBank/DDBJ databases">
        <title>Proteomics and genomics reveal pathogen-plant mechanisms compatible with a hemibiotrophic lifestyle of Diplodia corticola.</title>
        <authorList>
            <person name="Fernandes I."/>
            <person name="De Jonge R."/>
            <person name="Van De Peer Y."/>
            <person name="Devreese B."/>
            <person name="Alves A."/>
            <person name="Esteves A.C."/>
        </authorList>
    </citation>
    <scope>NUCLEOTIDE SEQUENCE [LARGE SCALE GENOMIC DNA]</scope>
    <source>
        <strain evidence="3 4">CBS 112549</strain>
    </source>
</reference>
<feature type="domain" description="Heterokaryon incompatibility" evidence="2">
    <location>
        <begin position="225"/>
        <end position="297"/>
    </location>
</feature>
<dbReference type="RefSeq" id="XP_020129834.1">
    <property type="nucleotide sequence ID" value="XM_020273847.1"/>
</dbReference>
<sequence>MLCDTCYRMLHHQAGLRENRRVELRFDHHRRISTLREAAESGCSICSALARQLEREHFIDLGAADQNIHLQAALASICGREWKRGYYSLDFLLDGRWMRTFALRPRTSTANSWWGLIRRRKTQHPHQHAAHTHSPAVFELAQRWLSNCKCADPTSSSPSSSPSTRQEQYYPHRLLDLDSIKRAIASSSPSSPSDPIEPINPQTRIHLLETRSPHWQKTDPSTNRYVTLSHTWGSPSPPTTTTTTPRLLASNRQALLTAGIALASLPATFRDAAVFASHLPGVRYLWIDALCVVQAETPTAFVRQSDADADALGADEDWRVQAAEMDRVYRNAYLNISAAVGDGGDAAGGGGAGGAAEVGLFRERNPAALGEDEVGVDVRGLLELDGDGDGDGYEDEYDEDDELDGGGYDRGRGARRRRRRALKACVKAGVGAVLGCLRWKKKKQQQHVKRCSVVDVALWDDLVEDAAVNRRAWVYQERLLAPRVLHFCADGQLAWECSERCCTERYPDGVPGLQLKSGVIVSEERVKDLEPVEEASLPDASLEDVNGDLEKKEEDDDVVVVAPRRLHHYELWKRIVEMYSQKELSRQGDKLMALAGLAKFFFDTKLAPGWPPVPQQRQLPQQHPYVAGMWREYLEVQLLWRVEPRFEDGWIHNGTRRYPRRAPSFSWAALDVPDGVVGGEYRDQNLLFRVEDVQMKYVDSRNKFGLVEGTGCRLLLDARVVQIELHEIEPVFITPYGWWVSGGKAPSFMDMYTDVYLDSPTDDGDVFEAGAKIFCMPASTGEGGTKQSPSDCICLLLQLIGEAEGRRAFKRIGLARLSDYESEKFQQDSKDVQSEKMYLY</sequence>
<accession>A0A1J9QX38</accession>
<dbReference type="Pfam" id="PF06985">
    <property type="entry name" value="HET"/>
    <property type="match status" value="1"/>
</dbReference>
<dbReference type="STRING" id="236234.A0A1J9QX38"/>
<evidence type="ECO:0000313" key="4">
    <source>
        <dbReference type="Proteomes" id="UP000183809"/>
    </source>
</evidence>
<gene>
    <name evidence="3" type="ORF">BKCO1_2900085</name>
</gene>
<dbReference type="InterPro" id="IPR010730">
    <property type="entry name" value="HET"/>
</dbReference>
<evidence type="ECO:0000256" key="1">
    <source>
        <dbReference type="SAM" id="MobiDB-lite"/>
    </source>
</evidence>
<dbReference type="Proteomes" id="UP000183809">
    <property type="component" value="Unassembled WGS sequence"/>
</dbReference>
<name>A0A1J9QX38_9PEZI</name>
<proteinExistence type="predicted"/>
<dbReference type="OrthoDB" id="5362512at2759"/>
<comment type="caution">
    <text evidence="3">The sequence shown here is derived from an EMBL/GenBank/DDBJ whole genome shotgun (WGS) entry which is preliminary data.</text>
</comment>
<evidence type="ECO:0000313" key="3">
    <source>
        <dbReference type="EMBL" id="OJD33574.1"/>
    </source>
</evidence>